<sequence length="155" mass="17217">MNRVNKMIRNKRLNQKGLTLIELLAVLVILGIVSTIAVISISRVIEDAKDRALVGKAYALRDAANLYLKQKILDGNGLTENITYSDLYDSDYIDEIKDPDTGRYLSSTNPSYIQVSGEMITGVCFIGEKRNLCTYKGVTGPIPVKDLSVEFIQNN</sequence>
<organism evidence="4 5">
    <name type="scientific">Neobacillus niacini</name>
    <dbReference type="NCBI Taxonomy" id="86668"/>
    <lineage>
        <taxon>Bacteria</taxon>
        <taxon>Bacillati</taxon>
        <taxon>Bacillota</taxon>
        <taxon>Bacilli</taxon>
        <taxon>Bacillales</taxon>
        <taxon>Bacillaceae</taxon>
        <taxon>Neobacillus</taxon>
    </lineage>
</organism>
<dbReference type="InterPro" id="IPR012902">
    <property type="entry name" value="N_methyl_site"/>
</dbReference>
<dbReference type="PROSITE" id="PS00409">
    <property type="entry name" value="PROKAR_NTER_METHYL"/>
    <property type="match status" value="1"/>
</dbReference>
<dbReference type="Gene3D" id="3.30.700.10">
    <property type="entry name" value="Glycoprotein, Type 4 Pilin"/>
    <property type="match status" value="1"/>
</dbReference>
<dbReference type="Proteomes" id="UP000548423">
    <property type="component" value="Unassembled WGS sequence"/>
</dbReference>
<comment type="subcellular location">
    <subcellularLocation>
        <location evidence="1">Cell surface</location>
    </subcellularLocation>
</comment>
<protein>
    <submittedName>
        <fullName evidence="4">Prepilin-type N-terminal cleavage/methylation domain-containing protein</fullName>
    </submittedName>
</protein>
<evidence type="ECO:0000256" key="1">
    <source>
        <dbReference type="ARBA" id="ARBA00004241"/>
    </source>
</evidence>
<keyword evidence="3" id="KW-0812">Transmembrane</keyword>
<name>A0A852TG80_9BACI</name>
<proteinExistence type="predicted"/>
<dbReference type="InterPro" id="IPR045584">
    <property type="entry name" value="Pilin-like"/>
</dbReference>
<evidence type="ECO:0000313" key="5">
    <source>
        <dbReference type="Proteomes" id="UP000548423"/>
    </source>
</evidence>
<dbReference type="EMBL" id="JACCBX010000010">
    <property type="protein sequence ID" value="NYE07813.1"/>
    <property type="molecule type" value="Genomic_DNA"/>
</dbReference>
<reference evidence="5" key="2">
    <citation type="submission" date="2020-08" db="EMBL/GenBank/DDBJ databases">
        <title>The Agave Microbiome: Exploring the role of microbial communities in plant adaptations to desert environments.</title>
        <authorList>
            <person name="Partida-Martinez L.P."/>
        </authorList>
    </citation>
    <scope>NUCLEOTIDE SEQUENCE [LARGE SCALE GENOMIC DNA]</scope>
    <source>
        <strain evidence="5">AT2.8</strain>
    </source>
</reference>
<dbReference type="SUPFAM" id="SSF54523">
    <property type="entry name" value="Pili subunits"/>
    <property type="match status" value="1"/>
</dbReference>
<keyword evidence="2" id="KW-0178">Competence</keyword>
<feature type="transmembrane region" description="Helical" evidence="3">
    <location>
        <begin position="20"/>
        <end position="41"/>
    </location>
</feature>
<evidence type="ECO:0000256" key="2">
    <source>
        <dbReference type="ARBA" id="ARBA00023287"/>
    </source>
</evidence>
<comment type="caution">
    <text evidence="4">The sequence shown here is derived from an EMBL/GenBank/DDBJ whole genome shotgun (WGS) entry which is preliminary data.</text>
</comment>
<gene>
    <name evidence="4" type="ORF">F4694_004630</name>
</gene>
<dbReference type="GO" id="GO:0030420">
    <property type="term" value="P:establishment of competence for transformation"/>
    <property type="evidence" value="ECO:0007669"/>
    <property type="project" value="UniProtKB-KW"/>
</dbReference>
<dbReference type="Pfam" id="PF07963">
    <property type="entry name" value="N_methyl"/>
    <property type="match status" value="1"/>
</dbReference>
<keyword evidence="3" id="KW-1133">Transmembrane helix</keyword>
<evidence type="ECO:0000256" key="3">
    <source>
        <dbReference type="SAM" id="Phobius"/>
    </source>
</evidence>
<dbReference type="GO" id="GO:0009986">
    <property type="term" value="C:cell surface"/>
    <property type="evidence" value="ECO:0007669"/>
    <property type="project" value="UniProtKB-SubCell"/>
</dbReference>
<dbReference type="NCBIfam" id="TIGR02532">
    <property type="entry name" value="IV_pilin_GFxxxE"/>
    <property type="match status" value="1"/>
</dbReference>
<reference evidence="5" key="1">
    <citation type="submission" date="2020-07" db="EMBL/GenBank/DDBJ databases">
        <authorList>
            <person name="Partida-Martinez L."/>
            <person name="Huntemann M."/>
            <person name="Clum A."/>
            <person name="Wang J."/>
            <person name="Palaniappan K."/>
            <person name="Ritter S."/>
            <person name="Chen I.-M."/>
            <person name="Stamatis D."/>
            <person name="Reddy T."/>
            <person name="O'Malley R."/>
            <person name="Daum C."/>
            <person name="Shapiro N."/>
            <person name="Ivanova N."/>
            <person name="Kyrpides N."/>
            <person name="Woyke T."/>
        </authorList>
    </citation>
    <scope>NUCLEOTIDE SEQUENCE [LARGE SCALE GENOMIC DNA]</scope>
    <source>
        <strain evidence="5">AT2.8</strain>
    </source>
</reference>
<keyword evidence="3" id="KW-0472">Membrane</keyword>
<accession>A0A852TG80</accession>
<evidence type="ECO:0000313" key="4">
    <source>
        <dbReference type="EMBL" id="NYE07813.1"/>
    </source>
</evidence>
<dbReference type="AlphaFoldDB" id="A0A852TG80"/>